<protein>
    <submittedName>
        <fullName evidence="2">Uncharacterized protein</fullName>
    </submittedName>
</protein>
<evidence type="ECO:0000256" key="1">
    <source>
        <dbReference type="SAM" id="MobiDB-lite"/>
    </source>
</evidence>
<feature type="compositionally biased region" description="Pro residues" evidence="1">
    <location>
        <begin position="47"/>
        <end position="57"/>
    </location>
</feature>
<feature type="region of interest" description="Disordered" evidence="1">
    <location>
        <begin position="36"/>
        <end position="63"/>
    </location>
</feature>
<dbReference type="AlphaFoldDB" id="A0A438I5T2"/>
<comment type="caution">
    <text evidence="2">The sequence shown here is derived from an EMBL/GenBank/DDBJ whole genome shotgun (WGS) entry which is preliminary data.</text>
</comment>
<sequence>MGLHYGIDFRTGSEADLLEDQTSIASQDRHQFREIWTRRDHPHDSSTPPPPPPPPSGPTIQPYYIVPPPLPPPVADDTQAHTVRRDIDDHVVPSVPEWCRLVVVCFIGPLTTPDMD</sequence>
<proteinExistence type="predicted"/>
<evidence type="ECO:0000313" key="2">
    <source>
        <dbReference type="EMBL" id="RVW92070.1"/>
    </source>
</evidence>
<evidence type="ECO:0000313" key="3">
    <source>
        <dbReference type="Proteomes" id="UP000288805"/>
    </source>
</evidence>
<organism evidence="2 3">
    <name type="scientific">Vitis vinifera</name>
    <name type="common">Grape</name>
    <dbReference type="NCBI Taxonomy" id="29760"/>
    <lineage>
        <taxon>Eukaryota</taxon>
        <taxon>Viridiplantae</taxon>
        <taxon>Streptophyta</taxon>
        <taxon>Embryophyta</taxon>
        <taxon>Tracheophyta</taxon>
        <taxon>Spermatophyta</taxon>
        <taxon>Magnoliopsida</taxon>
        <taxon>eudicotyledons</taxon>
        <taxon>Gunneridae</taxon>
        <taxon>Pentapetalae</taxon>
        <taxon>rosids</taxon>
        <taxon>Vitales</taxon>
        <taxon>Vitaceae</taxon>
        <taxon>Viteae</taxon>
        <taxon>Vitis</taxon>
    </lineage>
</organism>
<gene>
    <name evidence="2" type="ORF">CK203_037037</name>
</gene>
<dbReference type="Proteomes" id="UP000288805">
    <property type="component" value="Unassembled WGS sequence"/>
</dbReference>
<reference evidence="2 3" key="1">
    <citation type="journal article" date="2018" name="PLoS Genet.">
        <title>Population sequencing reveals clonal diversity and ancestral inbreeding in the grapevine cultivar Chardonnay.</title>
        <authorList>
            <person name="Roach M.J."/>
            <person name="Johnson D.L."/>
            <person name="Bohlmann J."/>
            <person name="van Vuuren H.J."/>
            <person name="Jones S.J."/>
            <person name="Pretorius I.S."/>
            <person name="Schmidt S.A."/>
            <person name="Borneman A.R."/>
        </authorList>
    </citation>
    <scope>NUCLEOTIDE SEQUENCE [LARGE SCALE GENOMIC DNA]</scope>
    <source>
        <strain evidence="3">cv. Chardonnay</strain>
        <tissue evidence="2">Leaf</tissue>
    </source>
</reference>
<accession>A0A438I5T2</accession>
<dbReference type="EMBL" id="QGNW01000140">
    <property type="protein sequence ID" value="RVW92070.1"/>
    <property type="molecule type" value="Genomic_DNA"/>
</dbReference>
<name>A0A438I5T2_VITVI</name>